<evidence type="ECO:0000256" key="3">
    <source>
        <dbReference type="ARBA" id="ARBA00022519"/>
    </source>
</evidence>
<evidence type="ECO:0000256" key="8">
    <source>
        <dbReference type="ARBA" id="ARBA00023136"/>
    </source>
</evidence>
<evidence type="ECO:0000259" key="10">
    <source>
        <dbReference type="PROSITE" id="PS50893"/>
    </source>
</evidence>
<evidence type="ECO:0000256" key="5">
    <source>
        <dbReference type="ARBA" id="ARBA00022741"/>
    </source>
</evidence>
<dbReference type="InterPro" id="IPR010128">
    <property type="entry name" value="ATPase_T1SS_PrtD-like"/>
</dbReference>
<dbReference type="Pfam" id="PF00664">
    <property type="entry name" value="ABC_membrane"/>
    <property type="match status" value="1"/>
</dbReference>
<name>A0A7I8BYT7_9BURK</name>
<accession>A0A7I8BYT7</accession>
<feature type="transmembrane region" description="Helical" evidence="9">
    <location>
        <begin position="50"/>
        <end position="70"/>
    </location>
</feature>
<dbReference type="InterPro" id="IPR039421">
    <property type="entry name" value="Type_1_exporter"/>
</dbReference>
<keyword evidence="3" id="KW-0997">Cell inner membrane</keyword>
<dbReference type="KEGG" id="plad:PPGU16_70340"/>
<dbReference type="NCBIfam" id="TIGR01842">
    <property type="entry name" value="type_I_sec_PrtD"/>
    <property type="match status" value="1"/>
</dbReference>
<dbReference type="PROSITE" id="PS50893">
    <property type="entry name" value="ABC_TRANSPORTER_2"/>
    <property type="match status" value="1"/>
</dbReference>
<dbReference type="GO" id="GO:0030256">
    <property type="term" value="C:type I protein secretion system complex"/>
    <property type="evidence" value="ECO:0007669"/>
    <property type="project" value="InterPro"/>
</dbReference>
<dbReference type="Gene3D" id="3.40.50.300">
    <property type="entry name" value="P-loop containing nucleotide triphosphate hydrolases"/>
    <property type="match status" value="1"/>
</dbReference>
<geneLocation type="plasmid" evidence="12 13">
    <name>PPGU16_p1</name>
</geneLocation>
<sequence>MNQVMLHAIRRHLLIASAFGIASNVLILAPTIYLLQVYDRVLPSRSIETLAMLVIFMGIVLAMMLIVDVVRSRIFSDLARQLGDRLDRLALGARIDAQARKTLIPTLATPADIVSLRSFFSGSGITALLDLPWLFVYVGLVFVFHWILGLIATASAILLIGLTVMNDRLTKKRIHTVSLRQRETDQLYAQISRNAEVVTVMGMHETWLSAWAERKRVDVDAQTSVADTSMLNRNIGKVARQAIQVIMMAAGAWLVINDYATGGIMIATTMLLGKALAPVDQLLGSWKQLTEVRQAWSRLDDLYRQARATPTVELPRPRGRISVEALSFYSPVAGRTQSRALLSNIAFALDAGQLLVIVGASASGKSTLLRLLAGVWKPNAGVVRLDGADVSQWSHESLGRYLGYVPQDVELFAGSVAANIARNPDASQHDSAAIIRAAQRAGVHDLVLELPDGYQTDIGESGLTLSGGQRQSIALARALYGDPRLVLLDEPNSNLDADGERRLNLALHRLKSEGITAVVVTHRQGLLALADRVLVMRAGRIDCFGTREQVQGWMQARAKPTEAKPRAASQEVSKA</sequence>
<reference evidence="12 13" key="1">
    <citation type="journal article" date="2020" name="Genes (Basel)">
        <title>Genomic Comparison of Insect Gut Symbionts from Divergent Burkholderia Subclades.</title>
        <authorList>
            <person name="Takeshita K."/>
            <person name="Kikuchi Y."/>
        </authorList>
    </citation>
    <scope>NUCLEOTIDE SEQUENCE [LARGE SCALE GENOMIC DNA]</scope>
    <source>
        <strain evidence="12 13">PGU16</strain>
        <plasmid evidence="12 13">PPGU16_p1</plasmid>
    </source>
</reference>
<dbReference type="SMART" id="SM00382">
    <property type="entry name" value="AAA"/>
    <property type="match status" value="1"/>
</dbReference>
<evidence type="ECO:0000313" key="13">
    <source>
        <dbReference type="Proteomes" id="UP000510888"/>
    </source>
</evidence>
<dbReference type="GO" id="GO:0140359">
    <property type="term" value="F:ABC-type transporter activity"/>
    <property type="evidence" value="ECO:0007669"/>
    <property type="project" value="InterPro"/>
</dbReference>
<evidence type="ECO:0000256" key="9">
    <source>
        <dbReference type="SAM" id="Phobius"/>
    </source>
</evidence>
<dbReference type="Pfam" id="PF00005">
    <property type="entry name" value="ABC_tran"/>
    <property type="match status" value="1"/>
</dbReference>
<protein>
    <submittedName>
        <fullName evidence="12">Peptidase</fullName>
    </submittedName>
</protein>
<dbReference type="InterPro" id="IPR027417">
    <property type="entry name" value="P-loop_NTPase"/>
</dbReference>
<dbReference type="Gene3D" id="1.20.1560.10">
    <property type="entry name" value="ABC transporter type 1, transmembrane domain"/>
    <property type="match status" value="1"/>
</dbReference>
<keyword evidence="12" id="KW-0614">Plasmid</keyword>
<keyword evidence="5" id="KW-0547">Nucleotide-binding</keyword>
<evidence type="ECO:0000256" key="7">
    <source>
        <dbReference type="ARBA" id="ARBA00022989"/>
    </source>
</evidence>
<dbReference type="SUPFAM" id="SSF90123">
    <property type="entry name" value="ABC transporter transmembrane region"/>
    <property type="match status" value="1"/>
</dbReference>
<evidence type="ECO:0000256" key="1">
    <source>
        <dbReference type="ARBA" id="ARBA00004651"/>
    </source>
</evidence>
<feature type="domain" description="ABC transmembrane type-1" evidence="11">
    <location>
        <begin position="14"/>
        <end position="291"/>
    </location>
</feature>
<feature type="transmembrane region" description="Helical" evidence="9">
    <location>
        <begin position="12"/>
        <end position="38"/>
    </location>
</feature>
<comment type="subcellular location">
    <subcellularLocation>
        <location evidence="1">Cell membrane</location>
        <topology evidence="1">Multi-pass membrane protein</topology>
    </subcellularLocation>
</comment>
<dbReference type="PROSITE" id="PS50929">
    <property type="entry name" value="ABC_TM1F"/>
    <property type="match status" value="1"/>
</dbReference>
<keyword evidence="4 9" id="KW-0812">Transmembrane</keyword>
<dbReference type="RefSeq" id="WP_180725511.1">
    <property type="nucleotide sequence ID" value="NZ_AP023176.1"/>
</dbReference>
<dbReference type="InterPro" id="IPR011527">
    <property type="entry name" value="ABC1_TM_dom"/>
</dbReference>
<dbReference type="GO" id="GO:0034040">
    <property type="term" value="F:ATPase-coupled lipid transmembrane transporter activity"/>
    <property type="evidence" value="ECO:0007669"/>
    <property type="project" value="TreeGrafter"/>
</dbReference>
<dbReference type="GO" id="GO:0030253">
    <property type="term" value="P:protein secretion by the type I secretion system"/>
    <property type="evidence" value="ECO:0007669"/>
    <property type="project" value="InterPro"/>
</dbReference>
<dbReference type="AlphaFoldDB" id="A0A7I8BYT7"/>
<dbReference type="InterPro" id="IPR036640">
    <property type="entry name" value="ABC1_TM_sf"/>
</dbReference>
<dbReference type="EMBL" id="AP023176">
    <property type="protein sequence ID" value="BCF93967.1"/>
    <property type="molecule type" value="Genomic_DNA"/>
</dbReference>
<keyword evidence="8 9" id="KW-0472">Membrane</keyword>
<organism evidence="12 13">
    <name type="scientific">Paraburkholderia largidicola</name>
    <dbReference type="NCBI Taxonomy" id="3014751"/>
    <lineage>
        <taxon>Bacteria</taxon>
        <taxon>Pseudomonadati</taxon>
        <taxon>Pseudomonadota</taxon>
        <taxon>Betaproteobacteria</taxon>
        <taxon>Burkholderiales</taxon>
        <taxon>Burkholderiaceae</taxon>
        <taxon>Paraburkholderia</taxon>
    </lineage>
</organism>
<feature type="transmembrane region" description="Helical" evidence="9">
    <location>
        <begin position="146"/>
        <end position="165"/>
    </location>
</feature>
<proteinExistence type="predicted"/>
<dbReference type="InterPro" id="IPR003439">
    <property type="entry name" value="ABC_transporter-like_ATP-bd"/>
</dbReference>
<keyword evidence="13" id="KW-1185">Reference proteome</keyword>
<dbReference type="PANTHER" id="PTHR24221:SF248">
    <property type="entry name" value="ABC TRANSPORTER TRANSMEMBRANE REGION"/>
    <property type="match status" value="1"/>
</dbReference>
<evidence type="ECO:0000256" key="2">
    <source>
        <dbReference type="ARBA" id="ARBA00022475"/>
    </source>
</evidence>
<dbReference type="PANTHER" id="PTHR24221">
    <property type="entry name" value="ATP-BINDING CASSETTE SUB-FAMILY B"/>
    <property type="match status" value="1"/>
</dbReference>
<keyword evidence="2" id="KW-1003">Cell membrane</keyword>
<dbReference type="Proteomes" id="UP000510888">
    <property type="component" value="Plasmid PPGU16_p1"/>
</dbReference>
<feature type="transmembrane region" description="Helical" evidence="9">
    <location>
        <begin position="238"/>
        <end position="256"/>
    </location>
</feature>
<dbReference type="SUPFAM" id="SSF52540">
    <property type="entry name" value="P-loop containing nucleoside triphosphate hydrolases"/>
    <property type="match status" value="1"/>
</dbReference>
<evidence type="ECO:0000256" key="4">
    <source>
        <dbReference type="ARBA" id="ARBA00022692"/>
    </source>
</evidence>
<feature type="transmembrane region" description="Helical" evidence="9">
    <location>
        <begin position="119"/>
        <end position="140"/>
    </location>
</feature>
<dbReference type="GO" id="GO:0005524">
    <property type="term" value="F:ATP binding"/>
    <property type="evidence" value="ECO:0007669"/>
    <property type="project" value="UniProtKB-KW"/>
</dbReference>
<evidence type="ECO:0000313" key="12">
    <source>
        <dbReference type="EMBL" id="BCF93967.1"/>
    </source>
</evidence>
<feature type="domain" description="ABC transporter" evidence="10">
    <location>
        <begin position="321"/>
        <end position="563"/>
    </location>
</feature>
<evidence type="ECO:0000259" key="11">
    <source>
        <dbReference type="PROSITE" id="PS50929"/>
    </source>
</evidence>
<dbReference type="GO" id="GO:0016887">
    <property type="term" value="F:ATP hydrolysis activity"/>
    <property type="evidence" value="ECO:0007669"/>
    <property type="project" value="InterPro"/>
</dbReference>
<dbReference type="GO" id="GO:0005886">
    <property type="term" value="C:plasma membrane"/>
    <property type="evidence" value="ECO:0007669"/>
    <property type="project" value="UniProtKB-SubCell"/>
</dbReference>
<keyword evidence="7 9" id="KW-1133">Transmembrane helix</keyword>
<keyword evidence="6" id="KW-0067">ATP-binding</keyword>
<evidence type="ECO:0000256" key="6">
    <source>
        <dbReference type="ARBA" id="ARBA00022840"/>
    </source>
</evidence>
<gene>
    <name evidence="12" type="ORF">PPGU16_70340</name>
</gene>
<dbReference type="InterPro" id="IPR003593">
    <property type="entry name" value="AAA+_ATPase"/>
</dbReference>